<evidence type="ECO:0000313" key="3">
    <source>
        <dbReference type="EMBL" id="RAR49681.1"/>
    </source>
</evidence>
<dbReference type="Pfam" id="PF03544">
    <property type="entry name" value="TonB_C"/>
    <property type="match status" value="1"/>
</dbReference>
<evidence type="ECO:0000313" key="4">
    <source>
        <dbReference type="Proteomes" id="UP000249518"/>
    </source>
</evidence>
<dbReference type="InterPro" id="IPR037682">
    <property type="entry name" value="TonB_C"/>
</dbReference>
<dbReference type="AlphaFoldDB" id="A0A328WTW9"/>
<protein>
    <submittedName>
        <fullName evidence="3">TonB-like protein</fullName>
    </submittedName>
</protein>
<dbReference type="RefSeq" id="WP_112085122.1">
    <property type="nucleotide sequence ID" value="NZ_QLSV01000003.1"/>
</dbReference>
<dbReference type="Gene3D" id="3.30.1150.10">
    <property type="match status" value="1"/>
</dbReference>
<dbReference type="SUPFAM" id="SSF74653">
    <property type="entry name" value="TolA/TonB C-terminal domain"/>
    <property type="match status" value="1"/>
</dbReference>
<reference evidence="3 4" key="1">
    <citation type="submission" date="2018-06" db="EMBL/GenBank/DDBJ databases">
        <title>Genomic Encyclopedia of Type Strains, Phase III (KMG-III): the genomes of soil and plant-associated and newly described type strains.</title>
        <authorList>
            <person name="Whitman W."/>
        </authorList>
    </citation>
    <scope>NUCLEOTIDE SEQUENCE [LARGE SCALE GENOMIC DNA]</scope>
    <source>
        <strain evidence="3 4">CGMCC 1.12504</strain>
    </source>
</reference>
<feature type="chain" id="PRO_5016402194" evidence="1">
    <location>
        <begin position="18"/>
        <end position="122"/>
    </location>
</feature>
<dbReference type="GO" id="GO:0055085">
    <property type="term" value="P:transmembrane transport"/>
    <property type="evidence" value="ECO:0007669"/>
    <property type="project" value="InterPro"/>
</dbReference>
<feature type="domain" description="TonB C-terminal" evidence="2">
    <location>
        <begin position="63"/>
        <end position="122"/>
    </location>
</feature>
<gene>
    <name evidence="3" type="ORF">B0I10_103102</name>
</gene>
<keyword evidence="4" id="KW-1185">Reference proteome</keyword>
<comment type="caution">
    <text evidence="3">The sequence shown here is derived from an EMBL/GenBank/DDBJ whole genome shotgun (WGS) entry which is preliminary data.</text>
</comment>
<accession>A0A328WTW9</accession>
<name>A0A328WTW9_9FLAO</name>
<dbReference type="OrthoDB" id="1522859at2"/>
<proteinExistence type="predicted"/>
<evidence type="ECO:0000256" key="1">
    <source>
        <dbReference type="SAM" id="SignalP"/>
    </source>
</evidence>
<keyword evidence="1" id="KW-0732">Signal</keyword>
<feature type="signal peptide" evidence="1">
    <location>
        <begin position="1"/>
        <end position="17"/>
    </location>
</feature>
<evidence type="ECO:0000259" key="2">
    <source>
        <dbReference type="Pfam" id="PF03544"/>
    </source>
</evidence>
<sequence length="122" mass="14218">MRFLFLLLFFQISSVHAQIQGEDEVYLNSDVIDPEFPGGMDMFYTYLMARLDKSKIKNGEKLLVSFFINKEGRMEKVKLLKFDDMDTAVEILRALKNFPEWKPAHKNGNPISVEIKIPIIFN</sequence>
<dbReference type="EMBL" id="QLSV01000003">
    <property type="protein sequence ID" value="RAR49681.1"/>
    <property type="molecule type" value="Genomic_DNA"/>
</dbReference>
<dbReference type="Proteomes" id="UP000249518">
    <property type="component" value="Unassembled WGS sequence"/>
</dbReference>
<organism evidence="3 4">
    <name type="scientific">Flavobacterium lacus</name>
    <dbReference type="NCBI Taxonomy" id="1353778"/>
    <lineage>
        <taxon>Bacteria</taxon>
        <taxon>Pseudomonadati</taxon>
        <taxon>Bacteroidota</taxon>
        <taxon>Flavobacteriia</taxon>
        <taxon>Flavobacteriales</taxon>
        <taxon>Flavobacteriaceae</taxon>
        <taxon>Flavobacterium</taxon>
    </lineage>
</organism>